<sequence>MKINVRFFEIHLLSVTIFVENISQDIYQFRCRLFKKMWNASRFCVSSLRRGHANLLCIVPILVYVPPTRDSL</sequence>
<dbReference type="eggNOG" id="ENOG502SD58">
    <property type="taxonomic scope" value="Eukaryota"/>
</dbReference>
<organism evidence="1 2">
    <name type="scientific">Tetranychus urticae</name>
    <name type="common">Two-spotted spider mite</name>
    <dbReference type="NCBI Taxonomy" id="32264"/>
    <lineage>
        <taxon>Eukaryota</taxon>
        <taxon>Metazoa</taxon>
        <taxon>Ecdysozoa</taxon>
        <taxon>Arthropoda</taxon>
        <taxon>Chelicerata</taxon>
        <taxon>Arachnida</taxon>
        <taxon>Acari</taxon>
        <taxon>Acariformes</taxon>
        <taxon>Trombidiformes</taxon>
        <taxon>Prostigmata</taxon>
        <taxon>Eleutherengona</taxon>
        <taxon>Raphignathae</taxon>
        <taxon>Tetranychoidea</taxon>
        <taxon>Tetranychidae</taxon>
        <taxon>Tetranychus</taxon>
    </lineage>
</organism>
<keyword evidence="2" id="KW-1185">Reference proteome</keyword>
<reference evidence="1" key="2">
    <citation type="submission" date="2015-06" db="UniProtKB">
        <authorList>
            <consortium name="EnsemblMetazoa"/>
        </authorList>
    </citation>
    <scope>IDENTIFICATION</scope>
</reference>
<dbReference type="Proteomes" id="UP000015104">
    <property type="component" value="Unassembled WGS sequence"/>
</dbReference>
<protein>
    <submittedName>
        <fullName evidence="1">Uncharacterized protein</fullName>
    </submittedName>
</protein>
<accession>T1KXM5</accession>
<evidence type="ECO:0000313" key="2">
    <source>
        <dbReference type="Proteomes" id="UP000015104"/>
    </source>
</evidence>
<evidence type="ECO:0000313" key="1">
    <source>
        <dbReference type="EnsemblMetazoa" id="tetur26g00700.1"/>
    </source>
</evidence>
<dbReference type="AlphaFoldDB" id="T1KXM5"/>
<dbReference type="EnsemblMetazoa" id="tetur26g00700.1">
    <property type="protein sequence ID" value="tetur26g00700.1"/>
    <property type="gene ID" value="tetur26g00700"/>
</dbReference>
<reference evidence="2" key="1">
    <citation type="submission" date="2011-08" db="EMBL/GenBank/DDBJ databases">
        <authorList>
            <person name="Rombauts S."/>
        </authorList>
    </citation>
    <scope>NUCLEOTIDE SEQUENCE</scope>
    <source>
        <strain evidence="2">London</strain>
    </source>
</reference>
<proteinExistence type="predicted"/>
<name>T1KXM5_TETUR</name>
<dbReference type="HOGENOM" id="CLU_2725456_0_0_1"/>
<dbReference type="EMBL" id="CAEY01000696">
    <property type="status" value="NOT_ANNOTATED_CDS"/>
    <property type="molecule type" value="Genomic_DNA"/>
</dbReference>